<keyword evidence="1" id="KW-0472">Membrane</keyword>
<feature type="transmembrane region" description="Helical" evidence="1">
    <location>
        <begin position="23"/>
        <end position="44"/>
    </location>
</feature>
<dbReference type="AlphaFoldDB" id="A0AAD4C861"/>
<dbReference type="Proteomes" id="UP001194468">
    <property type="component" value="Unassembled WGS sequence"/>
</dbReference>
<proteinExistence type="predicted"/>
<dbReference type="EMBL" id="WHUW01000001">
    <property type="protein sequence ID" value="KAF8452120.1"/>
    <property type="molecule type" value="Genomic_DNA"/>
</dbReference>
<evidence type="ECO:0000313" key="2">
    <source>
        <dbReference type="EMBL" id="KAF8452120.1"/>
    </source>
</evidence>
<reference evidence="2" key="2">
    <citation type="journal article" date="2020" name="Nat. Commun.">
        <title>Large-scale genome sequencing of mycorrhizal fungi provides insights into the early evolution of symbiotic traits.</title>
        <authorList>
            <person name="Miyauchi S."/>
            <person name="Kiss E."/>
            <person name="Kuo A."/>
            <person name="Drula E."/>
            <person name="Kohler A."/>
            <person name="Sanchez-Garcia M."/>
            <person name="Morin E."/>
            <person name="Andreopoulos B."/>
            <person name="Barry K.W."/>
            <person name="Bonito G."/>
            <person name="Buee M."/>
            <person name="Carver A."/>
            <person name="Chen C."/>
            <person name="Cichocki N."/>
            <person name="Clum A."/>
            <person name="Culley D."/>
            <person name="Crous P.W."/>
            <person name="Fauchery L."/>
            <person name="Girlanda M."/>
            <person name="Hayes R.D."/>
            <person name="Keri Z."/>
            <person name="LaButti K."/>
            <person name="Lipzen A."/>
            <person name="Lombard V."/>
            <person name="Magnuson J."/>
            <person name="Maillard F."/>
            <person name="Murat C."/>
            <person name="Nolan M."/>
            <person name="Ohm R.A."/>
            <person name="Pangilinan J."/>
            <person name="Pereira M.F."/>
            <person name="Perotto S."/>
            <person name="Peter M."/>
            <person name="Pfister S."/>
            <person name="Riley R."/>
            <person name="Sitrit Y."/>
            <person name="Stielow J.B."/>
            <person name="Szollosi G."/>
            <person name="Zifcakova L."/>
            <person name="Stursova M."/>
            <person name="Spatafora J.W."/>
            <person name="Tedersoo L."/>
            <person name="Vaario L.M."/>
            <person name="Yamada A."/>
            <person name="Yan M."/>
            <person name="Wang P."/>
            <person name="Xu J."/>
            <person name="Bruns T."/>
            <person name="Baldrian P."/>
            <person name="Vilgalys R."/>
            <person name="Dunand C."/>
            <person name="Henrissat B."/>
            <person name="Grigoriev I.V."/>
            <person name="Hibbett D."/>
            <person name="Nagy L.G."/>
            <person name="Martin F.M."/>
        </authorList>
    </citation>
    <scope>NUCLEOTIDE SEQUENCE</scope>
    <source>
        <strain evidence="2">BED1</strain>
    </source>
</reference>
<name>A0AAD4C861_BOLED</name>
<keyword evidence="1" id="KW-1133">Transmembrane helix</keyword>
<keyword evidence="1" id="KW-0812">Transmembrane</keyword>
<evidence type="ECO:0000313" key="3">
    <source>
        <dbReference type="Proteomes" id="UP001194468"/>
    </source>
</evidence>
<sequence length="86" mass="9726">MARTRIPICSIPMERPIPAKRRLCLWTHSAIVLLDTFVTLYFFFAGPLCFWAIVLLDTVVTITLWTTCDSNPDDRLGMGTSILGNH</sequence>
<reference evidence="2" key="1">
    <citation type="submission" date="2019-10" db="EMBL/GenBank/DDBJ databases">
        <authorList>
            <consortium name="DOE Joint Genome Institute"/>
            <person name="Kuo A."/>
            <person name="Miyauchi S."/>
            <person name="Kiss E."/>
            <person name="Drula E."/>
            <person name="Kohler A."/>
            <person name="Sanchez-Garcia M."/>
            <person name="Andreopoulos B."/>
            <person name="Barry K.W."/>
            <person name="Bonito G."/>
            <person name="Buee M."/>
            <person name="Carver A."/>
            <person name="Chen C."/>
            <person name="Cichocki N."/>
            <person name="Clum A."/>
            <person name="Culley D."/>
            <person name="Crous P.W."/>
            <person name="Fauchery L."/>
            <person name="Girlanda M."/>
            <person name="Hayes R."/>
            <person name="Keri Z."/>
            <person name="LaButti K."/>
            <person name="Lipzen A."/>
            <person name="Lombard V."/>
            <person name="Magnuson J."/>
            <person name="Maillard F."/>
            <person name="Morin E."/>
            <person name="Murat C."/>
            <person name="Nolan M."/>
            <person name="Ohm R."/>
            <person name="Pangilinan J."/>
            <person name="Pereira M."/>
            <person name="Perotto S."/>
            <person name="Peter M."/>
            <person name="Riley R."/>
            <person name="Sitrit Y."/>
            <person name="Stielow B."/>
            <person name="Szollosi G."/>
            <person name="Zifcakova L."/>
            <person name="Stursova M."/>
            <person name="Spatafora J.W."/>
            <person name="Tedersoo L."/>
            <person name="Vaario L.-M."/>
            <person name="Yamada A."/>
            <person name="Yan M."/>
            <person name="Wang P."/>
            <person name="Xu J."/>
            <person name="Bruns T."/>
            <person name="Baldrian P."/>
            <person name="Vilgalys R."/>
            <person name="Henrissat B."/>
            <person name="Grigoriev I.V."/>
            <person name="Hibbett D."/>
            <person name="Nagy L.G."/>
            <person name="Martin F.M."/>
        </authorList>
    </citation>
    <scope>NUCLEOTIDE SEQUENCE</scope>
    <source>
        <strain evidence="2">BED1</strain>
    </source>
</reference>
<keyword evidence="3" id="KW-1185">Reference proteome</keyword>
<comment type="caution">
    <text evidence="2">The sequence shown here is derived from an EMBL/GenBank/DDBJ whole genome shotgun (WGS) entry which is preliminary data.</text>
</comment>
<accession>A0AAD4C861</accession>
<organism evidence="2 3">
    <name type="scientific">Boletus edulis BED1</name>
    <dbReference type="NCBI Taxonomy" id="1328754"/>
    <lineage>
        <taxon>Eukaryota</taxon>
        <taxon>Fungi</taxon>
        <taxon>Dikarya</taxon>
        <taxon>Basidiomycota</taxon>
        <taxon>Agaricomycotina</taxon>
        <taxon>Agaricomycetes</taxon>
        <taxon>Agaricomycetidae</taxon>
        <taxon>Boletales</taxon>
        <taxon>Boletineae</taxon>
        <taxon>Boletaceae</taxon>
        <taxon>Boletoideae</taxon>
        <taxon>Boletus</taxon>
    </lineage>
</organism>
<feature type="transmembrane region" description="Helical" evidence="1">
    <location>
        <begin position="50"/>
        <end position="68"/>
    </location>
</feature>
<gene>
    <name evidence="2" type="ORF">L210DRAFT_3517278</name>
</gene>
<evidence type="ECO:0000256" key="1">
    <source>
        <dbReference type="SAM" id="Phobius"/>
    </source>
</evidence>
<protein>
    <submittedName>
        <fullName evidence="2">Uncharacterized protein</fullName>
    </submittedName>
</protein>